<proteinExistence type="predicted"/>
<evidence type="ECO:0008006" key="4">
    <source>
        <dbReference type="Google" id="ProtNLM"/>
    </source>
</evidence>
<evidence type="ECO:0000313" key="3">
    <source>
        <dbReference type="Proteomes" id="UP000836841"/>
    </source>
</evidence>
<name>A0AAU9SAW5_THLAR</name>
<organism evidence="2 3">
    <name type="scientific">Thlaspi arvense</name>
    <name type="common">Field penny-cress</name>
    <dbReference type="NCBI Taxonomy" id="13288"/>
    <lineage>
        <taxon>Eukaryota</taxon>
        <taxon>Viridiplantae</taxon>
        <taxon>Streptophyta</taxon>
        <taxon>Embryophyta</taxon>
        <taxon>Tracheophyta</taxon>
        <taxon>Spermatophyta</taxon>
        <taxon>Magnoliopsida</taxon>
        <taxon>eudicotyledons</taxon>
        <taxon>Gunneridae</taxon>
        <taxon>Pentapetalae</taxon>
        <taxon>rosids</taxon>
        <taxon>malvids</taxon>
        <taxon>Brassicales</taxon>
        <taxon>Brassicaceae</taxon>
        <taxon>Thlaspideae</taxon>
        <taxon>Thlaspi</taxon>
    </lineage>
</organism>
<dbReference type="PANTHER" id="PTHR31286">
    <property type="entry name" value="GLYCINE-RICH CELL WALL STRUCTURAL PROTEIN 1.8-LIKE"/>
    <property type="match status" value="1"/>
</dbReference>
<dbReference type="EMBL" id="OU466860">
    <property type="protein sequence ID" value="CAH2061477.1"/>
    <property type="molecule type" value="Genomic_DNA"/>
</dbReference>
<feature type="region of interest" description="Disordered" evidence="1">
    <location>
        <begin position="86"/>
        <end position="109"/>
    </location>
</feature>
<protein>
    <recommendedName>
        <fullName evidence="4">CCHC-type domain-containing protein</fullName>
    </recommendedName>
</protein>
<dbReference type="InterPro" id="IPR040256">
    <property type="entry name" value="At4g02000-like"/>
</dbReference>
<reference evidence="2 3" key="1">
    <citation type="submission" date="2022-03" db="EMBL/GenBank/DDBJ databases">
        <authorList>
            <person name="Nunn A."/>
            <person name="Chopra R."/>
            <person name="Nunn A."/>
            <person name="Contreras Garrido A."/>
        </authorList>
    </citation>
    <scope>NUCLEOTIDE SEQUENCE [LARGE SCALE GENOMIC DNA]</scope>
</reference>
<evidence type="ECO:0000256" key="1">
    <source>
        <dbReference type="SAM" id="MobiDB-lite"/>
    </source>
</evidence>
<dbReference type="PANTHER" id="PTHR31286:SF133">
    <property type="entry name" value="TA11-LIKE NON-LTR RETROELEMENT PROTEIN-RELATED"/>
    <property type="match status" value="1"/>
</dbReference>
<keyword evidence="3" id="KW-1185">Reference proteome</keyword>
<sequence>MVSSSQLLTNGEATISIPATETGVAVLDPVMALSESHNPATTLNPAMVSDSAAVIFETKPLTPFVPSLGAWVKPLKINPELKDPIPQIPPSSETPISKSHVRPSDILPPEVKEDGNLQFPWAAKMDPKNVQSPPYHFANLLGGWHTNGCDSRPCLDAGIGKSRRVYNRTVLSLLFAIRRSHPCCHQSDLGLLYSDWGISWIASGLGEPMLTNKPRLDPTQMGEAKLIVEVELDIAFPQRIAAGDQKGNVSMVSVEYSWIPFKCERCGHLGHKKSRCLLLHETKANTFDFVDSRATADIASEVVNTTTLDVPFVAPMEAANEVLSDVVAAHAAVLSTSALSCEEAEQVATHVANPIDLDYINTLENANATLLFGSPPDLVTFSTPPLSDSFANEVVQENVFGSNSALDFGATCFEMGDTSQRTNRGRPIKPTQKN</sequence>
<dbReference type="Proteomes" id="UP000836841">
    <property type="component" value="Chromosome 4"/>
</dbReference>
<dbReference type="AlphaFoldDB" id="A0AAU9SAW5"/>
<evidence type="ECO:0000313" key="2">
    <source>
        <dbReference type="EMBL" id="CAH2061477.1"/>
    </source>
</evidence>
<accession>A0AAU9SAW5</accession>
<gene>
    <name evidence="2" type="ORF">TAV2_LOCUS12305</name>
</gene>